<gene>
    <name evidence="2" type="ORF">BECKDK2373B_GA0170837_100630</name>
</gene>
<feature type="transmembrane region" description="Helical" evidence="1">
    <location>
        <begin position="57"/>
        <end position="77"/>
    </location>
</feature>
<name>A0A450RX84_9GAMM</name>
<keyword evidence="1" id="KW-1133">Transmembrane helix</keyword>
<evidence type="ECO:0000256" key="1">
    <source>
        <dbReference type="SAM" id="Phobius"/>
    </source>
</evidence>
<keyword evidence="1" id="KW-0812">Transmembrane</keyword>
<keyword evidence="1" id="KW-0472">Membrane</keyword>
<reference evidence="2" key="1">
    <citation type="submission" date="2019-02" db="EMBL/GenBank/DDBJ databases">
        <authorList>
            <person name="Gruber-Vodicka R. H."/>
            <person name="Seah K. B. B."/>
        </authorList>
    </citation>
    <scope>NUCLEOTIDE SEQUENCE</scope>
    <source>
        <strain evidence="2">BECK_DK47</strain>
    </source>
</reference>
<proteinExistence type="predicted"/>
<feature type="transmembrane region" description="Helical" evidence="1">
    <location>
        <begin position="7"/>
        <end position="28"/>
    </location>
</feature>
<evidence type="ECO:0000313" key="2">
    <source>
        <dbReference type="EMBL" id="VFJ43708.1"/>
    </source>
</evidence>
<dbReference type="EMBL" id="CAADEX010000006">
    <property type="protein sequence ID" value="VFJ43708.1"/>
    <property type="molecule type" value="Genomic_DNA"/>
</dbReference>
<sequence>MDTMDKFILSAALLFSYGILGVSAWWIWNRLPWKPEDGETELSEEAFEAAIGHRVKATIVILVLSTVLGVASLFALVSTDKDCKERPNISVNCPSNSSTE</sequence>
<protein>
    <submittedName>
        <fullName evidence="2">Uncharacterized protein</fullName>
    </submittedName>
</protein>
<organism evidence="2">
    <name type="scientific">Candidatus Kentrum sp. DK</name>
    <dbReference type="NCBI Taxonomy" id="2126562"/>
    <lineage>
        <taxon>Bacteria</taxon>
        <taxon>Pseudomonadati</taxon>
        <taxon>Pseudomonadota</taxon>
        <taxon>Gammaproteobacteria</taxon>
        <taxon>Candidatus Kentrum</taxon>
    </lineage>
</organism>
<dbReference type="AlphaFoldDB" id="A0A450RX84"/>
<accession>A0A450RX84</accession>